<comment type="caution">
    <text evidence="2">The sequence shown here is derived from an EMBL/GenBank/DDBJ whole genome shotgun (WGS) entry which is preliminary data.</text>
</comment>
<keyword evidence="3" id="KW-1185">Reference proteome</keyword>
<organism evidence="2 3">
    <name type="scientific">Benzoatithermus flavus</name>
    <dbReference type="NCBI Taxonomy" id="3108223"/>
    <lineage>
        <taxon>Bacteria</taxon>
        <taxon>Pseudomonadati</taxon>
        <taxon>Pseudomonadota</taxon>
        <taxon>Alphaproteobacteria</taxon>
        <taxon>Geminicoccales</taxon>
        <taxon>Geminicoccaceae</taxon>
        <taxon>Benzoatithermus</taxon>
    </lineage>
</organism>
<gene>
    <name evidence="2" type="ORF">U1T56_06305</name>
</gene>
<dbReference type="EMBL" id="JBBLZC010000005">
    <property type="protein sequence ID" value="MEK0082754.1"/>
    <property type="molecule type" value="Genomic_DNA"/>
</dbReference>
<dbReference type="InterPro" id="IPR036465">
    <property type="entry name" value="vWFA_dom_sf"/>
</dbReference>
<feature type="domain" description="Putative Flp pilus-assembly TadG-like N-terminal" evidence="1">
    <location>
        <begin position="2"/>
        <end position="43"/>
    </location>
</feature>
<dbReference type="InterPro" id="IPR028087">
    <property type="entry name" value="Tad_N"/>
</dbReference>
<dbReference type="Gene3D" id="3.40.50.410">
    <property type="entry name" value="von Willebrand factor, type A domain"/>
    <property type="match status" value="2"/>
</dbReference>
<reference evidence="2 3" key="1">
    <citation type="submission" date="2024-01" db="EMBL/GenBank/DDBJ databases">
        <title>Multi-omics insights into the function and evolution of sodium benzoate biodegradation pathways in Benzoatithermus flavus gen. nov., sp. nov. from hot spring.</title>
        <authorList>
            <person name="Hu C.-J."/>
            <person name="Li W.-J."/>
        </authorList>
    </citation>
    <scope>NUCLEOTIDE SEQUENCE [LARGE SCALE GENOMIC DNA]</scope>
    <source>
        <strain evidence="2 3">SYSU G07066</strain>
    </source>
</reference>
<protein>
    <submittedName>
        <fullName evidence="2">TadE/TadG family type IV pilus assembly protein</fullName>
    </submittedName>
</protein>
<accession>A0ABU8XQV4</accession>
<evidence type="ECO:0000313" key="3">
    <source>
        <dbReference type="Proteomes" id="UP001375743"/>
    </source>
</evidence>
<dbReference type="Pfam" id="PF13400">
    <property type="entry name" value="Tad"/>
    <property type="match status" value="1"/>
</dbReference>
<dbReference type="Proteomes" id="UP001375743">
    <property type="component" value="Unassembled WGS sequence"/>
</dbReference>
<dbReference type="SUPFAM" id="SSF53300">
    <property type="entry name" value="vWA-like"/>
    <property type="match status" value="1"/>
</dbReference>
<proteinExistence type="predicted"/>
<sequence>MVFALVLLPLTAAAGIAVDSMLAYTVENELQKSLDAAGLAAGRTIDPADVEADARSFFASNFGAGPDLAALSNLRVDIAQADGQITLTATARMPTTFMRLFGRDSVTVSARTVVNRQTRGMELVLVLDTTYSMMSSNKITGLKTAATELLDILYGDRETVPNLWVGVVPYIAAVNVGTANIGFLAASDRARAAPPTAFSPDTWGGCVLARAAPRDQNDDPPSIAAFRSYLYPDTPSGPSSSFINDWGSPRVPPTLRQIRYSGGVPYMTGYGPNAGCPPAITPLVAEKSRIIAAIQGLLPEARGGTLTSEGVAWGWRVISPRWRGLWAGSPFNLPLAYGTPNMDKVMVVLTDGDNQMLVSSYNGNLVSPYTAYESHVTLNSYTTSATQAELDRRTRNVCSNVKAQGIVLYTITFGSAPSATGQVLMRDCATDAAHYFHSPDNATLRTVFKSIGSQLSNLRLAR</sequence>
<evidence type="ECO:0000313" key="2">
    <source>
        <dbReference type="EMBL" id="MEK0082754.1"/>
    </source>
</evidence>
<evidence type="ECO:0000259" key="1">
    <source>
        <dbReference type="Pfam" id="PF13400"/>
    </source>
</evidence>
<name>A0ABU8XQV4_9PROT</name>